<dbReference type="GO" id="GO:0008137">
    <property type="term" value="F:NADH dehydrogenase (ubiquinone) activity"/>
    <property type="evidence" value="ECO:0007669"/>
    <property type="project" value="InterPro"/>
</dbReference>
<sequence length="513" mass="55170">MELGFPLLWLSLALPVLASLTIVALPPRTAYWLVATTLAIPGIVSSYYAFQGVLSEGIIDPVSLNLSNIGIGVVALAVDGFSYPFVLGVSIVTALVAVYSYKYMEVRLREMESEGERAPWHAAYLLLYSIFSSTMLGIAYSLNFLLFIIFLELSLLSSFLLIAFYGYGDRRRIALLYFVWTHIAGALALLGGLYYVIKTGTFDVATVEGGRIVYFSSPADRSVYAAIAGVSLLLGMLVKMAVFGVHMWLPYAHAEAPTPISALLSPNLIGLGGYGIARFAAAFYPWLLEDLKPLLVGLAFVTIVYGGLVALSQLDFKRLLAYSSISQMGYMLLALSTLHPLGFAAASLIFLGHAVGKAVLFMTAGVFITEAHGLRNIARMGGLARLYPLTAAAALIGFLHLAGIPPAFGFWGELYLTLSVLNYPGYSDAVSLGLLAIILIVAFTVTAAYSFITMRRIFFGRPRADMDAREEVDGFKSTVVLLAVLGVALFLLAGPMVTDLAASSLAMVEAFLS</sequence>
<proteinExistence type="predicted"/>
<dbReference type="InterPro" id="IPR003918">
    <property type="entry name" value="NADH_UbQ_OxRdtase"/>
</dbReference>
<evidence type="ECO:0000256" key="6">
    <source>
        <dbReference type="SAM" id="Phobius"/>
    </source>
</evidence>
<feature type="transmembrane region" description="Helical" evidence="6">
    <location>
        <begin position="294"/>
        <end position="316"/>
    </location>
</feature>
<feature type="transmembrane region" description="Helical" evidence="6">
    <location>
        <begin position="122"/>
        <end position="140"/>
    </location>
</feature>
<feature type="transmembrane region" description="Helical" evidence="6">
    <location>
        <begin position="328"/>
        <end position="352"/>
    </location>
</feature>
<evidence type="ECO:0000256" key="2">
    <source>
        <dbReference type="ARBA" id="ARBA00022475"/>
    </source>
</evidence>
<name>A0A401H9H1_AERPX</name>
<evidence type="ECO:0000256" key="1">
    <source>
        <dbReference type="ARBA" id="ARBA00004651"/>
    </source>
</evidence>
<reference evidence="8 9" key="1">
    <citation type="submission" date="2017-02" db="EMBL/GenBank/DDBJ databases">
        <title>isolation and characterization of a novel temperate virus Aeropyrum globular virus 1 infecting hyperthermophilic archaeon Aeropyrum.</title>
        <authorList>
            <person name="Yumiya M."/>
            <person name="Yoshida T."/>
            <person name="Sako Y."/>
        </authorList>
    </citation>
    <scope>NUCLEOTIDE SEQUENCE [LARGE SCALE GENOMIC DNA]</scope>
    <source>
        <strain evidence="8 9">YK1-12-2013</strain>
    </source>
</reference>
<dbReference type="PRINTS" id="PR01437">
    <property type="entry name" value="NUOXDRDTASE4"/>
</dbReference>
<comment type="caution">
    <text evidence="8">The sequence shown here is derived from an EMBL/GenBank/DDBJ whole genome shotgun (WGS) entry which is preliminary data.</text>
</comment>
<dbReference type="PANTHER" id="PTHR42703">
    <property type="entry name" value="NADH DEHYDROGENASE"/>
    <property type="match status" value="1"/>
</dbReference>
<dbReference type="EMBL" id="BDMD01000039">
    <property type="protein sequence ID" value="GBF09040.1"/>
    <property type="molecule type" value="Genomic_DNA"/>
</dbReference>
<dbReference type="PANTHER" id="PTHR42703:SF1">
    <property type="entry name" value="NA(+)_H(+) ANTIPORTER SUBUNIT D1"/>
    <property type="match status" value="1"/>
</dbReference>
<organism evidence="8 9">
    <name type="scientific">Aeropyrum pernix</name>
    <dbReference type="NCBI Taxonomy" id="56636"/>
    <lineage>
        <taxon>Archaea</taxon>
        <taxon>Thermoproteota</taxon>
        <taxon>Thermoprotei</taxon>
        <taxon>Desulfurococcales</taxon>
        <taxon>Desulfurococcaceae</taxon>
        <taxon>Aeropyrum</taxon>
    </lineage>
</organism>
<dbReference type="RefSeq" id="WP_131160051.1">
    <property type="nucleotide sequence ID" value="NZ_BDMD01000039.1"/>
</dbReference>
<keyword evidence="2" id="KW-1003">Cell membrane</keyword>
<comment type="subcellular location">
    <subcellularLocation>
        <location evidence="1">Cell membrane</location>
        <topology evidence="1">Multi-pass membrane protein</topology>
    </subcellularLocation>
</comment>
<dbReference type="GO" id="GO:0042773">
    <property type="term" value="P:ATP synthesis coupled electron transport"/>
    <property type="evidence" value="ECO:0007669"/>
    <property type="project" value="InterPro"/>
</dbReference>
<keyword evidence="3 6" id="KW-0812">Transmembrane</keyword>
<dbReference type="Proteomes" id="UP000291213">
    <property type="component" value="Unassembled WGS sequence"/>
</dbReference>
<evidence type="ECO:0000256" key="3">
    <source>
        <dbReference type="ARBA" id="ARBA00022692"/>
    </source>
</evidence>
<evidence type="ECO:0000259" key="7">
    <source>
        <dbReference type="Pfam" id="PF00361"/>
    </source>
</evidence>
<feature type="transmembrane region" description="Helical" evidence="6">
    <location>
        <begin position="84"/>
        <end position="101"/>
    </location>
</feature>
<keyword evidence="4 6" id="KW-1133">Transmembrane helix</keyword>
<feature type="transmembrane region" description="Helical" evidence="6">
    <location>
        <begin position="146"/>
        <end position="167"/>
    </location>
</feature>
<feature type="transmembrane region" description="Helical" evidence="6">
    <location>
        <begin position="174"/>
        <end position="197"/>
    </location>
</feature>
<dbReference type="OrthoDB" id="19089at2157"/>
<feature type="transmembrane region" description="Helical" evidence="6">
    <location>
        <begin position="268"/>
        <end position="288"/>
    </location>
</feature>
<feature type="transmembrane region" description="Helical" evidence="6">
    <location>
        <begin position="29"/>
        <end position="50"/>
    </location>
</feature>
<evidence type="ECO:0000313" key="8">
    <source>
        <dbReference type="EMBL" id="GBF09040.1"/>
    </source>
</evidence>
<dbReference type="AlphaFoldDB" id="A0A401H9H1"/>
<dbReference type="Pfam" id="PF00361">
    <property type="entry name" value="Proton_antipo_M"/>
    <property type="match status" value="1"/>
</dbReference>
<keyword evidence="5 6" id="KW-0472">Membrane</keyword>
<gene>
    <name evidence="8" type="ORF">apy_07650</name>
</gene>
<dbReference type="InterPro" id="IPR050586">
    <property type="entry name" value="CPA3_Na-H_Antiporter_D"/>
</dbReference>
<feature type="domain" description="NADH:quinone oxidoreductase/Mrp antiporter transmembrane" evidence="7">
    <location>
        <begin position="142"/>
        <end position="423"/>
    </location>
</feature>
<evidence type="ECO:0000256" key="5">
    <source>
        <dbReference type="ARBA" id="ARBA00023136"/>
    </source>
</evidence>
<protein>
    <submittedName>
        <fullName evidence="8">NuoM homolog</fullName>
    </submittedName>
</protein>
<feature type="transmembrane region" description="Helical" evidence="6">
    <location>
        <begin position="386"/>
        <end position="411"/>
    </location>
</feature>
<feature type="transmembrane region" description="Helical" evidence="6">
    <location>
        <begin position="223"/>
        <end position="248"/>
    </location>
</feature>
<evidence type="ECO:0000313" key="9">
    <source>
        <dbReference type="Proteomes" id="UP000291213"/>
    </source>
</evidence>
<feature type="transmembrane region" description="Helical" evidence="6">
    <location>
        <begin position="475"/>
        <end position="497"/>
    </location>
</feature>
<evidence type="ECO:0000256" key="4">
    <source>
        <dbReference type="ARBA" id="ARBA00022989"/>
    </source>
</evidence>
<feature type="transmembrane region" description="Helical" evidence="6">
    <location>
        <begin position="431"/>
        <end position="454"/>
    </location>
</feature>
<accession>A0A401H9H1</accession>
<dbReference type="GO" id="GO:0005886">
    <property type="term" value="C:plasma membrane"/>
    <property type="evidence" value="ECO:0007669"/>
    <property type="project" value="UniProtKB-SubCell"/>
</dbReference>
<dbReference type="InterPro" id="IPR001750">
    <property type="entry name" value="ND/Mrp_TM"/>
</dbReference>